<feature type="domain" description="M23ase beta-sheet core" evidence="2">
    <location>
        <begin position="223"/>
        <end position="352"/>
    </location>
</feature>
<dbReference type="InterPro" id="IPR050570">
    <property type="entry name" value="Cell_wall_metabolism_enzyme"/>
</dbReference>
<feature type="region of interest" description="Disordered" evidence="1">
    <location>
        <begin position="27"/>
        <end position="55"/>
    </location>
</feature>
<keyword evidence="4" id="KW-1185">Reference proteome</keyword>
<dbReference type="STRING" id="1236971.JCM9152_1303"/>
<dbReference type="InterPro" id="IPR011055">
    <property type="entry name" value="Dup_hybrid_motif"/>
</dbReference>
<dbReference type="Gene3D" id="2.70.70.10">
    <property type="entry name" value="Glucose Permease (Domain IIA)"/>
    <property type="match status" value="1"/>
</dbReference>
<proteinExistence type="predicted"/>
<sequence>MLKSRWLLSACFILLVGCQMNHEPIEEQEMDGNKAAETKQQDVKEKDDVEEGSTEVDDSLQLLSMERRDDQRYFMLDDLLDITGGEYDFDDVHRTVEITINNDSFYLIDEVPVLERNGQYVVTDEIYLTIVEEEDDYSILLPVAFIEKGLDIPVHIAGETIEFHWYGPTERVGGPPEDFDMSDWDVDEMVDYLSFLESPIQGAQVSRQPSHLPGAPRDYRNGFHEGIDWYGYATGEAITPDTPIYAMGEGVVVRVDHDFKEYSSPEERNEDLAYTVEIQDTPAYIFDRLRGMQVWVEYPGGVMNRFAHLSGIPEDLQVGDTVDADTIIGYVGNSGTSFSVNGDEMGGLHLHQDLLIYGELFWEPFTLDETSTILQRIWE</sequence>
<dbReference type="CDD" id="cd12797">
    <property type="entry name" value="M23_peptidase"/>
    <property type="match status" value="1"/>
</dbReference>
<organism evidence="3 4">
    <name type="scientific">Halalkalibacter hemicellulosilyticusJCM 9152</name>
    <dbReference type="NCBI Taxonomy" id="1236971"/>
    <lineage>
        <taxon>Bacteria</taxon>
        <taxon>Bacillati</taxon>
        <taxon>Bacillota</taxon>
        <taxon>Bacilli</taxon>
        <taxon>Bacillales</taxon>
        <taxon>Bacillaceae</taxon>
        <taxon>Halalkalibacter</taxon>
    </lineage>
</organism>
<dbReference type="PROSITE" id="PS51257">
    <property type="entry name" value="PROKAR_LIPOPROTEIN"/>
    <property type="match status" value="1"/>
</dbReference>
<comment type="caution">
    <text evidence="3">The sequence shown here is derived from an EMBL/GenBank/DDBJ whole genome shotgun (WGS) entry which is preliminary data.</text>
</comment>
<reference evidence="3" key="1">
    <citation type="journal article" date="2014" name="Genome Announc.">
        <title>Draft Genome Sequences of Three Alkaliphilic Bacillus Strains, Bacillus wakoensis JCM 9140T, Bacillus akibai JCM 9157T, and Bacillus hemicellulosilyticus JCM 9152T.</title>
        <authorList>
            <person name="Yuki M."/>
            <person name="Oshima K."/>
            <person name="Suda W."/>
            <person name="Oshida Y."/>
            <person name="Kitamura K."/>
            <person name="Iida T."/>
            <person name="Hattori M."/>
            <person name="Ohkuma M."/>
        </authorList>
    </citation>
    <scope>NUCLEOTIDE SEQUENCE [LARGE SCALE GENOMIC DNA]</scope>
    <source>
        <strain evidence="3">JCM 9152</strain>
    </source>
</reference>
<protein>
    <recommendedName>
        <fullName evidence="2">M23ase beta-sheet core domain-containing protein</fullName>
    </recommendedName>
</protein>
<dbReference type="InterPro" id="IPR016047">
    <property type="entry name" value="M23ase_b-sheet_dom"/>
</dbReference>
<dbReference type="RefSeq" id="WP_235715635.1">
    <property type="nucleotide sequence ID" value="NZ_BAUU01000007.1"/>
</dbReference>
<accession>W4QD00</accession>
<dbReference type="AlphaFoldDB" id="W4QD00"/>
<dbReference type="PANTHER" id="PTHR21666:SF270">
    <property type="entry name" value="MUREIN HYDROLASE ACTIVATOR ENVC"/>
    <property type="match status" value="1"/>
</dbReference>
<dbReference type="PANTHER" id="PTHR21666">
    <property type="entry name" value="PEPTIDASE-RELATED"/>
    <property type="match status" value="1"/>
</dbReference>
<evidence type="ECO:0000259" key="2">
    <source>
        <dbReference type="Pfam" id="PF01551"/>
    </source>
</evidence>
<dbReference type="SUPFAM" id="SSF51261">
    <property type="entry name" value="Duplicated hybrid motif"/>
    <property type="match status" value="1"/>
</dbReference>
<feature type="compositionally biased region" description="Basic and acidic residues" evidence="1">
    <location>
        <begin position="31"/>
        <end position="47"/>
    </location>
</feature>
<evidence type="ECO:0000313" key="3">
    <source>
        <dbReference type="EMBL" id="GAE29916.1"/>
    </source>
</evidence>
<dbReference type="EMBL" id="BAUU01000007">
    <property type="protein sequence ID" value="GAE29916.1"/>
    <property type="molecule type" value="Genomic_DNA"/>
</dbReference>
<gene>
    <name evidence="3" type="ORF">JCM9152_1303</name>
</gene>
<evidence type="ECO:0000256" key="1">
    <source>
        <dbReference type="SAM" id="MobiDB-lite"/>
    </source>
</evidence>
<evidence type="ECO:0000313" key="4">
    <source>
        <dbReference type="Proteomes" id="UP000018895"/>
    </source>
</evidence>
<name>W4QD00_9BACI</name>
<dbReference type="GO" id="GO:0004222">
    <property type="term" value="F:metalloendopeptidase activity"/>
    <property type="evidence" value="ECO:0007669"/>
    <property type="project" value="TreeGrafter"/>
</dbReference>
<dbReference type="Pfam" id="PF01551">
    <property type="entry name" value="Peptidase_M23"/>
    <property type="match status" value="1"/>
</dbReference>
<dbReference type="Proteomes" id="UP000018895">
    <property type="component" value="Unassembled WGS sequence"/>
</dbReference>